<dbReference type="AlphaFoldDB" id="A0A8H6VIJ8"/>
<evidence type="ECO:0000313" key="1">
    <source>
        <dbReference type="EMBL" id="KAF7191742.1"/>
    </source>
</evidence>
<proteinExistence type="predicted"/>
<gene>
    <name evidence="1" type="ORF">HII31_06787</name>
</gene>
<protein>
    <submittedName>
        <fullName evidence="1">Uncharacterized protein</fullName>
    </submittedName>
</protein>
<accession>A0A8H6VIJ8</accession>
<dbReference type="EMBL" id="JABCIY010000155">
    <property type="protein sequence ID" value="KAF7191742.1"/>
    <property type="molecule type" value="Genomic_DNA"/>
</dbReference>
<reference evidence="1" key="1">
    <citation type="submission" date="2020-04" db="EMBL/GenBank/DDBJ databases">
        <title>Draft genome resource of the tomato pathogen Pseudocercospora fuligena.</title>
        <authorList>
            <person name="Zaccaron A."/>
        </authorList>
    </citation>
    <scope>NUCLEOTIDE SEQUENCE</scope>
    <source>
        <strain evidence="1">PF001</strain>
    </source>
</reference>
<comment type="caution">
    <text evidence="1">The sequence shown here is derived from an EMBL/GenBank/DDBJ whole genome shotgun (WGS) entry which is preliminary data.</text>
</comment>
<dbReference type="Proteomes" id="UP000660729">
    <property type="component" value="Unassembled WGS sequence"/>
</dbReference>
<evidence type="ECO:0000313" key="2">
    <source>
        <dbReference type="Proteomes" id="UP000660729"/>
    </source>
</evidence>
<dbReference type="OrthoDB" id="3628044at2759"/>
<sequence>YGLEVIALWRYKAQAESCQTARGHDLLFTSITMPSSTLAMYLALTALTLCPSIAQELSSSDTFVLYPYITSGELPDPYPNSAIDKSQPLASSSGRPSGSYTSDCFNKFVFTSYIGTHCSAGTDQCGFKRWSLNGTDSECFTATSYIAGMSDMIIAGLDEADENGGRDVGGRIPGMRNVRVKSSEDGILNLVYENKDDPTDVFGTFYTCWREDIYGPRLFYRNADGTTPEGCAELMLVPRCNSDASLADAPINAQCYQGGLPA</sequence>
<organism evidence="1 2">
    <name type="scientific">Pseudocercospora fuligena</name>
    <dbReference type="NCBI Taxonomy" id="685502"/>
    <lineage>
        <taxon>Eukaryota</taxon>
        <taxon>Fungi</taxon>
        <taxon>Dikarya</taxon>
        <taxon>Ascomycota</taxon>
        <taxon>Pezizomycotina</taxon>
        <taxon>Dothideomycetes</taxon>
        <taxon>Dothideomycetidae</taxon>
        <taxon>Mycosphaerellales</taxon>
        <taxon>Mycosphaerellaceae</taxon>
        <taxon>Pseudocercospora</taxon>
    </lineage>
</organism>
<name>A0A8H6VIJ8_9PEZI</name>
<feature type="non-terminal residue" evidence="1">
    <location>
        <position position="1"/>
    </location>
</feature>
<keyword evidence="2" id="KW-1185">Reference proteome</keyword>